<keyword evidence="3" id="KW-1185">Reference proteome</keyword>
<dbReference type="Proteomes" id="UP001652740">
    <property type="component" value="Unplaced"/>
</dbReference>
<accession>A0A6J3C1C8</accession>
<evidence type="ECO:0000313" key="4">
    <source>
        <dbReference type="RefSeq" id="XP_031767473.2"/>
    </source>
</evidence>
<dbReference type="GO" id="GO:0006508">
    <property type="term" value="P:proteolysis"/>
    <property type="evidence" value="ECO:0007669"/>
    <property type="project" value="InterPro"/>
</dbReference>
<dbReference type="AlphaFoldDB" id="A0A6J3C1C8"/>
<organism evidence="3 4">
    <name type="scientific">Galleria mellonella</name>
    <name type="common">Greater wax moth</name>
    <dbReference type="NCBI Taxonomy" id="7137"/>
    <lineage>
        <taxon>Eukaryota</taxon>
        <taxon>Metazoa</taxon>
        <taxon>Ecdysozoa</taxon>
        <taxon>Arthropoda</taxon>
        <taxon>Hexapoda</taxon>
        <taxon>Insecta</taxon>
        <taxon>Pterygota</taxon>
        <taxon>Neoptera</taxon>
        <taxon>Endopterygota</taxon>
        <taxon>Lepidoptera</taxon>
        <taxon>Glossata</taxon>
        <taxon>Ditrysia</taxon>
        <taxon>Pyraloidea</taxon>
        <taxon>Pyralidae</taxon>
        <taxon>Galleriinae</taxon>
        <taxon>Galleria</taxon>
    </lineage>
</organism>
<dbReference type="InterPro" id="IPR043504">
    <property type="entry name" value="Peptidase_S1_PA_chymotrypsin"/>
</dbReference>
<evidence type="ECO:0000313" key="3">
    <source>
        <dbReference type="Proteomes" id="UP001652740"/>
    </source>
</evidence>
<proteinExistence type="predicted"/>
<feature type="transmembrane region" description="Helical" evidence="1">
    <location>
        <begin position="20"/>
        <end position="41"/>
    </location>
</feature>
<dbReference type="SUPFAM" id="SSF50494">
    <property type="entry name" value="Trypsin-like serine proteases"/>
    <property type="match status" value="1"/>
</dbReference>
<dbReference type="InParanoid" id="A0A6J3C1C8"/>
<dbReference type="InterPro" id="IPR001254">
    <property type="entry name" value="Trypsin_dom"/>
</dbReference>
<dbReference type="Pfam" id="PF00089">
    <property type="entry name" value="Trypsin"/>
    <property type="match status" value="1"/>
</dbReference>
<dbReference type="RefSeq" id="XP_031767473.2">
    <property type="nucleotide sequence ID" value="XM_031911613.2"/>
</dbReference>
<evidence type="ECO:0000259" key="2">
    <source>
        <dbReference type="Pfam" id="PF00089"/>
    </source>
</evidence>
<keyword evidence="1" id="KW-1133">Transmembrane helix</keyword>
<reference evidence="4" key="1">
    <citation type="submission" date="2025-08" db="UniProtKB">
        <authorList>
            <consortium name="RefSeq"/>
        </authorList>
    </citation>
    <scope>IDENTIFICATION</scope>
    <source>
        <tissue evidence="4">Whole larvae</tissue>
    </source>
</reference>
<dbReference type="Gene3D" id="2.40.10.10">
    <property type="entry name" value="Trypsin-like serine proteases"/>
    <property type="match status" value="1"/>
</dbReference>
<keyword evidence="1" id="KW-0812">Transmembrane</keyword>
<dbReference type="GeneID" id="113517208"/>
<gene>
    <name evidence="4" type="primary">LOC113517208</name>
</gene>
<evidence type="ECO:0000256" key="1">
    <source>
        <dbReference type="SAM" id="Phobius"/>
    </source>
</evidence>
<keyword evidence="1" id="KW-0472">Membrane</keyword>
<protein>
    <submittedName>
        <fullName evidence="4">Uncharacterized protein LOC113517208 isoform X1</fullName>
    </submittedName>
</protein>
<dbReference type="GO" id="GO:0004252">
    <property type="term" value="F:serine-type endopeptidase activity"/>
    <property type="evidence" value="ECO:0007669"/>
    <property type="project" value="InterPro"/>
</dbReference>
<feature type="domain" description="Peptidase S1" evidence="2">
    <location>
        <begin position="84"/>
        <end position="289"/>
    </location>
</feature>
<name>A0A6J3C1C8_GALME</name>
<dbReference type="InterPro" id="IPR009003">
    <property type="entry name" value="Peptidase_S1_PA"/>
</dbReference>
<sequence>MSKYESKNKTKFTRGEKCLFIHITITFTLIIILLIVFFVHLCLVGHKGNEVFKISQRHAATDKPSHKLGLEGVGVVYLNITPVRIICVSLLLRDRWSVAPGHCVSIRTEPEIANLLQAWKIRYRTNAYKDIETDIKTSLVHPHFNRDDFNNNIGLFEHKSAIILSFYESVHSFVALNNKISFTNTPKYMKIVTWDLQPSQQKGDYRSIIMNTNIVKGMSLEQCRQTMSPIVELRNNEFCVMIDRKSKTVIVPGAVIFINSKVLGFFSWGPKQAREEPIVILNIFFYRAWLKYTILK</sequence>